<evidence type="ECO:0000259" key="5">
    <source>
        <dbReference type="PROSITE" id="PS51918"/>
    </source>
</evidence>
<dbReference type="Pfam" id="PF04055">
    <property type="entry name" value="Radical_SAM"/>
    <property type="match status" value="1"/>
</dbReference>
<organism evidence="6 7">
    <name type="scientific">Paenibacillus polysaccharolyticus</name>
    <dbReference type="NCBI Taxonomy" id="582692"/>
    <lineage>
        <taxon>Bacteria</taxon>
        <taxon>Bacillati</taxon>
        <taxon>Bacillota</taxon>
        <taxon>Bacilli</taxon>
        <taxon>Bacillales</taxon>
        <taxon>Paenibacillaceae</taxon>
        <taxon>Paenibacillus</taxon>
    </lineage>
</organism>
<dbReference type="GO" id="GO:0051536">
    <property type="term" value="F:iron-sulfur cluster binding"/>
    <property type="evidence" value="ECO:0007669"/>
    <property type="project" value="UniProtKB-KW"/>
</dbReference>
<dbReference type="RefSeq" id="WP_090923302.1">
    <property type="nucleotide sequence ID" value="NZ_FMVM01000014.1"/>
</dbReference>
<evidence type="ECO:0000256" key="3">
    <source>
        <dbReference type="ARBA" id="ARBA00023004"/>
    </source>
</evidence>
<accession>A0A1G5KEM8</accession>
<dbReference type="Proteomes" id="UP000198538">
    <property type="component" value="Unassembled WGS sequence"/>
</dbReference>
<keyword evidence="3" id="KW-0408">Iron</keyword>
<evidence type="ECO:0000313" key="7">
    <source>
        <dbReference type="Proteomes" id="UP000198538"/>
    </source>
</evidence>
<dbReference type="InterPro" id="IPR058240">
    <property type="entry name" value="rSAM_sf"/>
</dbReference>
<dbReference type="PROSITE" id="PS51918">
    <property type="entry name" value="RADICAL_SAM"/>
    <property type="match status" value="1"/>
</dbReference>
<evidence type="ECO:0000313" key="6">
    <source>
        <dbReference type="EMBL" id="SCY98399.1"/>
    </source>
</evidence>
<gene>
    <name evidence="6" type="ORF">SAMN05720606_114112</name>
</gene>
<reference evidence="7" key="1">
    <citation type="submission" date="2016-10" db="EMBL/GenBank/DDBJ databases">
        <authorList>
            <person name="Varghese N."/>
            <person name="Submissions S."/>
        </authorList>
    </citation>
    <scope>NUCLEOTIDE SEQUENCE [LARGE SCALE GENOMIC DNA]</scope>
    <source>
        <strain evidence="7">BL9</strain>
    </source>
</reference>
<dbReference type="PANTHER" id="PTHR11228">
    <property type="entry name" value="RADICAL SAM DOMAIN PROTEIN"/>
    <property type="match status" value="1"/>
</dbReference>
<dbReference type="AlphaFoldDB" id="A0A1G5KEM8"/>
<keyword evidence="2" id="KW-0479">Metal-binding</keyword>
<dbReference type="Pfam" id="PF13186">
    <property type="entry name" value="SPASM"/>
    <property type="match status" value="1"/>
</dbReference>
<dbReference type="InterPro" id="IPR007197">
    <property type="entry name" value="rSAM"/>
</dbReference>
<dbReference type="CDD" id="cd01335">
    <property type="entry name" value="Radical_SAM"/>
    <property type="match status" value="1"/>
</dbReference>
<dbReference type="Gene3D" id="3.20.20.70">
    <property type="entry name" value="Aldolase class I"/>
    <property type="match status" value="1"/>
</dbReference>
<dbReference type="SUPFAM" id="SSF102114">
    <property type="entry name" value="Radical SAM enzymes"/>
    <property type="match status" value="1"/>
</dbReference>
<evidence type="ECO:0000256" key="4">
    <source>
        <dbReference type="ARBA" id="ARBA00023014"/>
    </source>
</evidence>
<dbReference type="PANTHER" id="PTHR11228:SF7">
    <property type="entry name" value="PQQA PEPTIDE CYCLASE"/>
    <property type="match status" value="1"/>
</dbReference>
<dbReference type="CDD" id="cd21109">
    <property type="entry name" value="SPASM"/>
    <property type="match status" value="1"/>
</dbReference>
<dbReference type="SFLD" id="SFLDG01067">
    <property type="entry name" value="SPASM/twitch_domain_containing"/>
    <property type="match status" value="1"/>
</dbReference>
<dbReference type="SFLD" id="SFLDS00029">
    <property type="entry name" value="Radical_SAM"/>
    <property type="match status" value="1"/>
</dbReference>
<feature type="domain" description="Radical SAM core" evidence="5">
    <location>
        <begin position="39"/>
        <end position="266"/>
    </location>
</feature>
<dbReference type="InterPro" id="IPR023885">
    <property type="entry name" value="4Fe4S-binding_SPASM_dom"/>
</dbReference>
<sequence length="392" mass="45562">MNPKSEIKHSAKDLQILKRTIKNTVETKRNMEKIAGYATPLPESVGIKLTNQCNLRCKHCYQWNDTGYHHFMTPEQQREQLDYGLLEKLILETEPAKSRLYIWGGEPLVYSHFDRLADLLEAHPRETTICTNAVLIERKLDALLRISDNLELLIALDGFEEENDALRGKGVFSKAIDAIRKLVELRKENRFKGKITIHTVVNDGMTDKLYDLLDFLEGVGVDMVMVCFPWYISDECTQGMDNYFDEKFDFLPASEHKGERSWHAFNYKLDPDRIPALMSELDRVNNRVWKMRLRYQPNLDHDQIEDFVLGKEVKGKGTMNKKCLALSNRMDITPDGTIIACKFFKEFEIGKLHDTSVQELWHSMTYRRIREMMDERLTPACSKCSVLHLHGV</sequence>
<dbReference type="GO" id="GO:0003824">
    <property type="term" value="F:catalytic activity"/>
    <property type="evidence" value="ECO:0007669"/>
    <property type="project" value="InterPro"/>
</dbReference>
<dbReference type="STRING" id="582692.SAMN05720606_114112"/>
<keyword evidence="4" id="KW-0411">Iron-sulfur</keyword>
<evidence type="ECO:0000256" key="2">
    <source>
        <dbReference type="ARBA" id="ARBA00022723"/>
    </source>
</evidence>
<proteinExistence type="predicted"/>
<dbReference type="InterPro" id="IPR013785">
    <property type="entry name" value="Aldolase_TIM"/>
</dbReference>
<dbReference type="SFLD" id="SFLDG01386">
    <property type="entry name" value="main_SPASM_domain-containing"/>
    <property type="match status" value="1"/>
</dbReference>
<name>A0A1G5KEM8_9BACL</name>
<dbReference type="NCBIfam" id="TIGR04085">
    <property type="entry name" value="rSAM_more_4Fe4S"/>
    <property type="match status" value="1"/>
</dbReference>
<protein>
    <submittedName>
        <fullName evidence="6">Radical SAM additional 4Fe4S-binding SPASM domain-containing protein</fullName>
    </submittedName>
</protein>
<dbReference type="InterPro" id="IPR050377">
    <property type="entry name" value="Radical_SAM_PqqE_MftC-like"/>
</dbReference>
<dbReference type="GO" id="GO:0046872">
    <property type="term" value="F:metal ion binding"/>
    <property type="evidence" value="ECO:0007669"/>
    <property type="project" value="UniProtKB-KW"/>
</dbReference>
<keyword evidence="7" id="KW-1185">Reference proteome</keyword>
<evidence type="ECO:0000256" key="1">
    <source>
        <dbReference type="ARBA" id="ARBA00022691"/>
    </source>
</evidence>
<dbReference type="EMBL" id="FMVM01000014">
    <property type="protein sequence ID" value="SCY98399.1"/>
    <property type="molecule type" value="Genomic_DNA"/>
</dbReference>
<keyword evidence="1" id="KW-0949">S-adenosyl-L-methionine</keyword>